<dbReference type="InterPro" id="IPR056693">
    <property type="entry name" value="DUF7791"/>
</dbReference>
<dbReference type="Pfam" id="PF14479">
    <property type="entry name" value="HeLo"/>
    <property type="match status" value="1"/>
</dbReference>
<evidence type="ECO:0000313" key="5">
    <source>
        <dbReference type="EMBL" id="KAK3291571.1"/>
    </source>
</evidence>
<feature type="domain" description="DUF7791" evidence="4">
    <location>
        <begin position="591"/>
        <end position="719"/>
    </location>
</feature>
<name>A0AAE0LN53_9PEZI</name>
<dbReference type="PANTHER" id="PTHR10039">
    <property type="entry name" value="AMELOGENIN"/>
    <property type="match status" value="1"/>
</dbReference>
<dbReference type="RefSeq" id="XP_062655085.1">
    <property type="nucleotide sequence ID" value="XM_062801923.1"/>
</dbReference>
<dbReference type="InterPro" id="IPR029498">
    <property type="entry name" value="HeLo_dom"/>
</dbReference>
<reference evidence="5" key="2">
    <citation type="submission" date="2023-06" db="EMBL/GenBank/DDBJ databases">
        <authorList>
            <consortium name="Lawrence Berkeley National Laboratory"/>
            <person name="Haridas S."/>
            <person name="Hensen N."/>
            <person name="Bonometti L."/>
            <person name="Westerberg I."/>
            <person name="Brannstrom I.O."/>
            <person name="Guillou S."/>
            <person name="Cros-Aarteil S."/>
            <person name="Calhoun S."/>
            <person name="Kuo A."/>
            <person name="Mondo S."/>
            <person name="Pangilinan J."/>
            <person name="Riley R."/>
            <person name="Labutti K."/>
            <person name="Andreopoulos B."/>
            <person name="Lipzen A."/>
            <person name="Chen C."/>
            <person name="Yanf M."/>
            <person name="Daum C."/>
            <person name="Ng V."/>
            <person name="Clum A."/>
            <person name="Steindorff A."/>
            <person name="Ohm R."/>
            <person name="Martin F."/>
            <person name="Silar P."/>
            <person name="Natvig D."/>
            <person name="Lalanne C."/>
            <person name="Gautier V."/>
            <person name="Ament-Velasquez S.L."/>
            <person name="Kruys A."/>
            <person name="Hutchinson M.I."/>
            <person name="Powell A.J."/>
            <person name="Barry K."/>
            <person name="Miller A.N."/>
            <person name="Grigoriev I.V."/>
            <person name="Debuchy R."/>
            <person name="Gladieux P."/>
            <person name="Thoren M.H."/>
            <person name="Johannesson H."/>
        </authorList>
    </citation>
    <scope>NUCLEOTIDE SEQUENCE</scope>
    <source>
        <strain evidence="5">CBS 168.71</strain>
    </source>
</reference>
<dbReference type="GeneID" id="87838871"/>
<dbReference type="Gene3D" id="1.20.120.1020">
    <property type="entry name" value="Prion-inhibition and propagation, HeLo domain"/>
    <property type="match status" value="1"/>
</dbReference>
<keyword evidence="1" id="KW-0677">Repeat</keyword>
<evidence type="ECO:0000256" key="1">
    <source>
        <dbReference type="ARBA" id="ARBA00022737"/>
    </source>
</evidence>
<organism evidence="5 6">
    <name type="scientific">Chaetomium fimeti</name>
    <dbReference type="NCBI Taxonomy" id="1854472"/>
    <lineage>
        <taxon>Eukaryota</taxon>
        <taxon>Fungi</taxon>
        <taxon>Dikarya</taxon>
        <taxon>Ascomycota</taxon>
        <taxon>Pezizomycotina</taxon>
        <taxon>Sordariomycetes</taxon>
        <taxon>Sordariomycetidae</taxon>
        <taxon>Sordariales</taxon>
        <taxon>Chaetomiaceae</taxon>
        <taxon>Chaetomium</taxon>
    </lineage>
</organism>
<keyword evidence="5" id="KW-0034">Amyloid</keyword>
<feature type="domain" description="Nephrocystin 3-like N-terminal" evidence="3">
    <location>
        <begin position="316"/>
        <end position="481"/>
    </location>
</feature>
<dbReference type="SUPFAM" id="SSF52540">
    <property type="entry name" value="P-loop containing nucleoside triphosphate hydrolases"/>
    <property type="match status" value="1"/>
</dbReference>
<dbReference type="EMBL" id="JAUEPN010000009">
    <property type="protein sequence ID" value="KAK3291571.1"/>
    <property type="molecule type" value="Genomic_DNA"/>
</dbReference>
<feature type="domain" description="Prion-inhibition and propagation HeLo" evidence="2">
    <location>
        <begin position="6"/>
        <end position="245"/>
    </location>
</feature>
<dbReference type="Pfam" id="PF25053">
    <property type="entry name" value="DUF7791"/>
    <property type="match status" value="1"/>
</dbReference>
<dbReference type="Proteomes" id="UP001278766">
    <property type="component" value="Unassembled WGS sequence"/>
</dbReference>
<evidence type="ECO:0000259" key="3">
    <source>
        <dbReference type="Pfam" id="PF24883"/>
    </source>
</evidence>
<dbReference type="PANTHER" id="PTHR10039:SF5">
    <property type="entry name" value="NACHT DOMAIN-CONTAINING PROTEIN"/>
    <property type="match status" value="1"/>
</dbReference>
<protein>
    <submittedName>
        <fullName evidence="5">Prion-inhibition and propagation-domain-containing protein</fullName>
    </submittedName>
</protein>
<dbReference type="AlphaFoldDB" id="A0AAE0LN53"/>
<keyword evidence="5" id="KW-0640">Prion</keyword>
<dbReference type="Gene3D" id="3.40.50.300">
    <property type="entry name" value="P-loop containing nucleotide triphosphate hydrolases"/>
    <property type="match status" value="1"/>
</dbReference>
<accession>A0AAE0LN53</accession>
<dbReference type="InterPro" id="IPR038305">
    <property type="entry name" value="HeLo_sf"/>
</dbReference>
<dbReference type="Pfam" id="PF24883">
    <property type="entry name" value="NPHP3_N"/>
    <property type="match status" value="1"/>
</dbReference>
<proteinExistence type="predicted"/>
<dbReference type="InterPro" id="IPR027417">
    <property type="entry name" value="P-loop_NTPase"/>
</dbReference>
<keyword evidence="6" id="KW-1185">Reference proteome</keyword>
<evidence type="ECO:0000259" key="2">
    <source>
        <dbReference type="Pfam" id="PF14479"/>
    </source>
</evidence>
<evidence type="ECO:0000259" key="4">
    <source>
        <dbReference type="Pfam" id="PF25053"/>
    </source>
</evidence>
<reference evidence="5" key="1">
    <citation type="journal article" date="2023" name="Mol. Phylogenet. Evol.">
        <title>Genome-scale phylogeny and comparative genomics of the fungal order Sordariales.</title>
        <authorList>
            <person name="Hensen N."/>
            <person name="Bonometti L."/>
            <person name="Westerberg I."/>
            <person name="Brannstrom I.O."/>
            <person name="Guillou S."/>
            <person name="Cros-Aarteil S."/>
            <person name="Calhoun S."/>
            <person name="Haridas S."/>
            <person name="Kuo A."/>
            <person name="Mondo S."/>
            <person name="Pangilinan J."/>
            <person name="Riley R."/>
            <person name="LaButti K."/>
            <person name="Andreopoulos B."/>
            <person name="Lipzen A."/>
            <person name="Chen C."/>
            <person name="Yan M."/>
            <person name="Daum C."/>
            <person name="Ng V."/>
            <person name="Clum A."/>
            <person name="Steindorff A."/>
            <person name="Ohm R.A."/>
            <person name="Martin F."/>
            <person name="Silar P."/>
            <person name="Natvig D.O."/>
            <person name="Lalanne C."/>
            <person name="Gautier V."/>
            <person name="Ament-Velasquez S.L."/>
            <person name="Kruys A."/>
            <person name="Hutchinson M.I."/>
            <person name="Powell A.J."/>
            <person name="Barry K."/>
            <person name="Miller A.N."/>
            <person name="Grigoriev I.V."/>
            <person name="Debuchy R."/>
            <person name="Gladieux P."/>
            <person name="Hiltunen Thoren M."/>
            <person name="Johannesson H."/>
        </authorList>
    </citation>
    <scope>NUCLEOTIDE SEQUENCE</scope>
    <source>
        <strain evidence="5">CBS 168.71</strain>
    </source>
</reference>
<gene>
    <name evidence="5" type="ORF">B0H64DRAFT_366923</name>
</gene>
<comment type="caution">
    <text evidence="5">The sequence shown here is derived from an EMBL/GenBank/DDBJ whole genome shotgun (WGS) entry which is preliminary data.</text>
</comment>
<dbReference type="InterPro" id="IPR056884">
    <property type="entry name" value="NPHP3-like_N"/>
</dbReference>
<evidence type="ECO:0000313" key="6">
    <source>
        <dbReference type="Proteomes" id="UP001278766"/>
    </source>
</evidence>
<sequence length="958" mass="107547">MAEVAGLAIGIIGLGGLIGAFKDTIDLFTLVVDTRHLGRQYEILDTKLDIEKTLLLQRADRVRLLRNDYDKRLDDANTQRLLTRILASIGSILSDSEGLQERYGLRSEDDASLAADPIAPASSHLVASGLPLEALTRELPSPPTDKARRNRWRISQPRMDKFVRDFNALQLRAGSREKAASVLCKARWVIRDKQKFEHLIQDLAHFISKLSEVIPATSYDPASASDNAMITSDLALIKTNLGHLKIILEASEGQHRAIAESTQHAIDKTHQDHVLDTLWFRRINDRKDSIAEAHRKTFQWALEEPPKGTDAWDSLPAWLRHGSGIYWISGKAGSGKSTLMKYIYSHGLTDTMFSQWANGGRYVRCHFFVSNLGSDEQKTQDGLSRTLLHQILSQRPSLIQHALPNMWKESLESQRTESIGLPSATETRRALEVIAGHASIVGRCCLFIDGLDEFVGDYADAVDFVKQLAKSEDIKVVVSSRPVPACVDAFRFLPRLQLHHLTQTDIQMYVNEVVGGHPSMQSHMRRFPQDSQKLLSELVQKSCGVFLWVILACRSVLGGFADSDRLSEIRRRVDELPPELEDMFRHMLGKVQKRHQRQGAQLFKICHTYQKTNSPFLRTDLFALGLALVDDYHTGPISIKAVTAEDDREICEELEGRLRSRCGGLLEMKTARTPPAGKEIGPKVSFMHRTVFEFLNNADVWKLDCLRTQDAAFDAATALSLYGIHMAVQALSETNDVQAMDHLEVGLWWGVVADRERPGDTRNCFFHLGPFLDALSQPGRQLWTATMQRLKQLYATIIPAAPPGHPSARFMLAVEAGALNFVRQHPDFAAAKARNRRCPCQTCRPILIHAVSKRCLSHKFNDEPSDGIFSRTEMTRLLLKSGFEGADLLEDICVLWMDNLWLWVDESGQPEGSKLSGRERLLLQSTARAFLEAGVDPKLIHPFLKSVDPSYVGTEMEI</sequence>